<evidence type="ECO:0000313" key="2">
    <source>
        <dbReference type="Proteomes" id="UP000887564"/>
    </source>
</evidence>
<evidence type="ECO:0000313" key="3">
    <source>
        <dbReference type="WBParaSite" id="PEQ_0000394101-mRNA-1"/>
    </source>
</evidence>
<name>A0A914RB87_PAREQ</name>
<feature type="chain" id="PRO_5037459437" evidence="1">
    <location>
        <begin position="21"/>
        <end position="50"/>
    </location>
</feature>
<accession>A0A914RB87</accession>
<organism evidence="2 3">
    <name type="scientific">Parascaris equorum</name>
    <name type="common">Equine roundworm</name>
    <dbReference type="NCBI Taxonomy" id="6256"/>
    <lineage>
        <taxon>Eukaryota</taxon>
        <taxon>Metazoa</taxon>
        <taxon>Ecdysozoa</taxon>
        <taxon>Nematoda</taxon>
        <taxon>Chromadorea</taxon>
        <taxon>Rhabditida</taxon>
        <taxon>Spirurina</taxon>
        <taxon>Ascaridomorpha</taxon>
        <taxon>Ascaridoidea</taxon>
        <taxon>Ascarididae</taxon>
        <taxon>Parascaris</taxon>
    </lineage>
</organism>
<dbReference type="AlphaFoldDB" id="A0A914RB87"/>
<protein>
    <submittedName>
        <fullName evidence="3">Uncharacterized protein</fullName>
    </submittedName>
</protein>
<dbReference type="WBParaSite" id="PEQ_0000394101-mRNA-1">
    <property type="protein sequence ID" value="PEQ_0000394101-mRNA-1"/>
    <property type="gene ID" value="PEQ_0000394101"/>
</dbReference>
<keyword evidence="2" id="KW-1185">Reference proteome</keyword>
<keyword evidence="1" id="KW-0732">Signal</keyword>
<feature type="signal peptide" evidence="1">
    <location>
        <begin position="1"/>
        <end position="20"/>
    </location>
</feature>
<proteinExistence type="predicted"/>
<dbReference type="Proteomes" id="UP000887564">
    <property type="component" value="Unplaced"/>
</dbReference>
<sequence length="50" mass="5802">MTPHYVIILFSFILVYRISANSNKLQSVKHTAAIVKETTRCLCWFKSQTL</sequence>
<reference evidence="3" key="1">
    <citation type="submission" date="2022-11" db="UniProtKB">
        <authorList>
            <consortium name="WormBaseParasite"/>
        </authorList>
    </citation>
    <scope>IDENTIFICATION</scope>
</reference>
<evidence type="ECO:0000256" key="1">
    <source>
        <dbReference type="SAM" id="SignalP"/>
    </source>
</evidence>